<protein>
    <submittedName>
        <fullName evidence="1">Uncharacterized protein</fullName>
    </submittedName>
</protein>
<name>A0A2Z4Y724_SUMC1</name>
<gene>
    <name evidence="1" type="ORF">BRCON_2029</name>
</gene>
<evidence type="ECO:0000313" key="2">
    <source>
        <dbReference type="Proteomes" id="UP000262583"/>
    </source>
</evidence>
<dbReference type="AlphaFoldDB" id="A0A2Z4Y724"/>
<dbReference type="EMBL" id="CP030759">
    <property type="protein sequence ID" value="AXA36806.1"/>
    <property type="molecule type" value="Genomic_DNA"/>
</dbReference>
<evidence type="ECO:0000313" key="1">
    <source>
        <dbReference type="EMBL" id="AXA36806.1"/>
    </source>
</evidence>
<reference evidence="1 2" key="1">
    <citation type="submission" date="2018-05" db="EMBL/GenBank/DDBJ databases">
        <title>A metagenomic window into the 2 km-deep terrestrial subsurface aquifer revealed taxonomically and functionally diverse microbial community comprising novel uncultured bacterial lineages.</title>
        <authorList>
            <person name="Kadnikov V.V."/>
            <person name="Mardanov A.V."/>
            <person name="Beletsky A.V."/>
            <person name="Banks D."/>
            <person name="Pimenov N.V."/>
            <person name="Frank Y.A."/>
            <person name="Karnachuk O.V."/>
            <person name="Ravin N.V."/>
        </authorList>
    </citation>
    <scope>NUCLEOTIDE SEQUENCE [LARGE SCALE GENOMIC DNA]</scope>
    <source>
        <strain evidence="1">BY</strain>
    </source>
</reference>
<dbReference type="KEGG" id="schv:BRCON_2029"/>
<proteinExistence type="predicted"/>
<accession>A0A2Z4Y724</accession>
<organism evidence="1 2">
    <name type="scientific">Sumerlaea chitinivorans</name>
    <dbReference type="NCBI Taxonomy" id="2250252"/>
    <lineage>
        <taxon>Bacteria</taxon>
        <taxon>Candidatus Sumerlaeota</taxon>
        <taxon>Candidatus Sumerlaeia</taxon>
        <taxon>Candidatus Sumerlaeales</taxon>
        <taxon>Candidatus Sumerlaeaceae</taxon>
        <taxon>Candidatus Sumerlaea</taxon>
    </lineage>
</organism>
<sequence length="60" mass="7277">MARRMVREMRSGWRHKHWRGRTGQEFESSPRARRYGTVATSAADLARFRWWLFLELLSPQ</sequence>
<dbReference type="Proteomes" id="UP000262583">
    <property type="component" value="Chromosome"/>
</dbReference>